<feature type="domain" description="Helicase ATP-binding" evidence="14">
    <location>
        <begin position="169"/>
        <end position="344"/>
    </location>
</feature>
<organism evidence="16 17">
    <name type="scientific">Dictyostelium firmibasis</name>
    <dbReference type="NCBI Taxonomy" id="79012"/>
    <lineage>
        <taxon>Eukaryota</taxon>
        <taxon>Amoebozoa</taxon>
        <taxon>Evosea</taxon>
        <taxon>Eumycetozoa</taxon>
        <taxon>Dictyostelia</taxon>
        <taxon>Dictyosteliales</taxon>
        <taxon>Dictyosteliaceae</taxon>
        <taxon>Dictyostelium</taxon>
    </lineage>
</organism>
<dbReference type="AlphaFoldDB" id="A0AAN7YRT8"/>
<dbReference type="InterPro" id="IPR027417">
    <property type="entry name" value="P-loop_NTPase"/>
</dbReference>
<comment type="similarity">
    <text evidence="2">Belongs to the DEAD box helicase family. DDX5/DBP2 subfamily.</text>
</comment>
<evidence type="ECO:0000256" key="3">
    <source>
        <dbReference type="ARBA" id="ARBA00012552"/>
    </source>
</evidence>
<dbReference type="InterPro" id="IPR000629">
    <property type="entry name" value="RNA-helicase_DEAD-box_CS"/>
</dbReference>
<evidence type="ECO:0000256" key="7">
    <source>
        <dbReference type="ARBA" id="ARBA00022801"/>
    </source>
</evidence>
<dbReference type="Pfam" id="PF00270">
    <property type="entry name" value="DEAD"/>
    <property type="match status" value="1"/>
</dbReference>
<feature type="region of interest" description="Disordered" evidence="13">
    <location>
        <begin position="48"/>
        <end position="68"/>
    </location>
</feature>
<gene>
    <name evidence="16" type="ORF">RB653_003677</name>
</gene>
<keyword evidence="8 12" id="KW-0347">Helicase</keyword>
<dbReference type="PROSITE" id="PS51192">
    <property type="entry name" value="HELICASE_ATP_BIND_1"/>
    <property type="match status" value="1"/>
</dbReference>
<evidence type="ECO:0000313" key="17">
    <source>
        <dbReference type="Proteomes" id="UP001344447"/>
    </source>
</evidence>
<dbReference type="PROSITE" id="PS51194">
    <property type="entry name" value="HELICASE_CTER"/>
    <property type="match status" value="1"/>
</dbReference>
<dbReference type="PROSITE" id="PS00039">
    <property type="entry name" value="DEAD_ATP_HELICASE"/>
    <property type="match status" value="1"/>
</dbReference>
<evidence type="ECO:0000256" key="8">
    <source>
        <dbReference type="ARBA" id="ARBA00022806"/>
    </source>
</evidence>
<evidence type="ECO:0000256" key="1">
    <source>
        <dbReference type="ARBA" id="ARBA00004604"/>
    </source>
</evidence>
<keyword evidence="6 12" id="KW-0547">Nucleotide-binding</keyword>
<evidence type="ECO:0000256" key="5">
    <source>
        <dbReference type="ARBA" id="ARBA00022552"/>
    </source>
</evidence>
<dbReference type="InterPro" id="IPR011545">
    <property type="entry name" value="DEAD/DEAH_box_helicase_dom"/>
</dbReference>
<dbReference type="SMART" id="SM00487">
    <property type="entry name" value="DEXDc"/>
    <property type="match status" value="1"/>
</dbReference>
<comment type="function">
    <text evidence="11">ATP-dependent RNA helicase required for 60S ribosomal subunit synthesis. Involved in efficient pre-rRNA processing, predominantly at site A3, which is necessary for the normal formation of 25S and 5.8S rRNAs.</text>
</comment>
<keyword evidence="17" id="KW-1185">Reference proteome</keyword>
<dbReference type="EC" id="3.6.4.13" evidence="3"/>
<evidence type="ECO:0000313" key="16">
    <source>
        <dbReference type="EMBL" id="KAK5582094.1"/>
    </source>
</evidence>
<keyword evidence="10" id="KW-0539">Nucleus</keyword>
<evidence type="ECO:0000256" key="4">
    <source>
        <dbReference type="ARBA" id="ARBA00022517"/>
    </source>
</evidence>
<dbReference type="CDD" id="cd00268">
    <property type="entry name" value="DEADc"/>
    <property type="match status" value="1"/>
</dbReference>
<dbReference type="InterPro" id="IPR014001">
    <property type="entry name" value="Helicase_ATP-bd"/>
</dbReference>
<keyword evidence="4" id="KW-0690">Ribosome biogenesis</keyword>
<comment type="caution">
    <text evidence="16">The sequence shown here is derived from an EMBL/GenBank/DDBJ whole genome shotgun (WGS) entry which is preliminary data.</text>
</comment>
<keyword evidence="5" id="KW-0698">rRNA processing</keyword>
<evidence type="ECO:0000259" key="14">
    <source>
        <dbReference type="PROSITE" id="PS51192"/>
    </source>
</evidence>
<dbReference type="EMBL" id="JAVFKY010000001">
    <property type="protein sequence ID" value="KAK5582094.1"/>
    <property type="molecule type" value="Genomic_DNA"/>
</dbReference>
<dbReference type="GO" id="GO:0005524">
    <property type="term" value="F:ATP binding"/>
    <property type="evidence" value="ECO:0007669"/>
    <property type="project" value="UniProtKB-KW"/>
</dbReference>
<evidence type="ECO:0000259" key="15">
    <source>
        <dbReference type="PROSITE" id="PS51194"/>
    </source>
</evidence>
<dbReference type="GO" id="GO:0016787">
    <property type="term" value="F:hydrolase activity"/>
    <property type="evidence" value="ECO:0007669"/>
    <property type="project" value="UniProtKB-KW"/>
</dbReference>
<evidence type="ECO:0000256" key="11">
    <source>
        <dbReference type="ARBA" id="ARBA00037449"/>
    </source>
</evidence>
<keyword evidence="9 12" id="KW-0067">ATP-binding</keyword>
<dbReference type="Proteomes" id="UP001344447">
    <property type="component" value="Unassembled WGS sequence"/>
</dbReference>
<comment type="subcellular location">
    <subcellularLocation>
        <location evidence="1">Nucleus</location>
        <location evidence="1">Nucleolus</location>
    </subcellularLocation>
</comment>
<dbReference type="SUPFAM" id="SSF52540">
    <property type="entry name" value="P-loop containing nucleoside triphosphate hydrolases"/>
    <property type="match status" value="2"/>
</dbReference>
<dbReference type="CDD" id="cd18787">
    <property type="entry name" value="SF2_C_DEAD"/>
    <property type="match status" value="1"/>
</dbReference>
<keyword evidence="7 12" id="KW-0378">Hydrolase</keyword>
<evidence type="ECO:0000256" key="6">
    <source>
        <dbReference type="ARBA" id="ARBA00022741"/>
    </source>
</evidence>
<protein>
    <recommendedName>
        <fullName evidence="3">RNA helicase</fullName>
        <ecNumber evidence="3">3.6.4.13</ecNumber>
    </recommendedName>
</protein>
<reference evidence="16 17" key="1">
    <citation type="submission" date="2023-11" db="EMBL/GenBank/DDBJ databases">
        <title>Dfirmibasis_genome.</title>
        <authorList>
            <person name="Edelbroek B."/>
            <person name="Kjellin J."/>
            <person name="Jerlstrom-Hultqvist J."/>
            <person name="Soderbom F."/>
        </authorList>
    </citation>
    <scope>NUCLEOTIDE SEQUENCE [LARGE SCALE GENOMIC DNA]</scope>
    <source>
        <strain evidence="16 17">TNS-C-14</strain>
    </source>
</reference>
<evidence type="ECO:0000256" key="13">
    <source>
        <dbReference type="SAM" id="MobiDB-lite"/>
    </source>
</evidence>
<dbReference type="GO" id="GO:0003676">
    <property type="term" value="F:nucleic acid binding"/>
    <property type="evidence" value="ECO:0007669"/>
    <property type="project" value="InterPro"/>
</dbReference>
<feature type="compositionally biased region" description="Low complexity" evidence="13">
    <location>
        <begin position="550"/>
        <end position="560"/>
    </location>
</feature>
<dbReference type="GO" id="GO:0003724">
    <property type="term" value="F:RNA helicase activity"/>
    <property type="evidence" value="ECO:0007669"/>
    <property type="project" value="UniProtKB-EC"/>
</dbReference>
<evidence type="ECO:0000256" key="2">
    <source>
        <dbReference type="ARBA" id="ARBA00009334"/>
    </source>
</evidence>
<dbReference type="Pfam" id="PF00271">
    <property type="entry name" value="Helicase_C"/>
    <property type="match status" value="1"/>
</dbReference>
<sequence length="572" mass="64145">MLGIRIFNNVLKNHNSIRNISSFRSTLPSLASFSRRNQEVNLDGLSNYGGNSEKGMNNNNNNNNNYTSFSNVEKSGYYNDNYDNKVSKEIKWQEESLSTIKKTLIELPTEEQPEAIKFIKENEISVKMGKNIFLPKPVEDIDNVPFQSRIKDLLKKKFEKPTPVQSLGWLIALSGQDMLGISKTGSGKTISFILPAIEHILAQPRQPHYSGPSVLIVAPTRELANQISEEAEQYLRVTNIDIATLYGGAPRGLQYNALKRRPKIIVGTPGRIIDFVEGGELSLKNISFLVVDEADRLMEMGFEDSMETIFNAIRPDRQVLYWSATWPKKVSSLANKYIENPIKLQIGSSELTANKNITQKFKIVSSDSEKVDALMDTLGEIYSENEKAQTLIFTMTKKGASTLCEYIESNGDNVRINTLHGDIPQNSRERIVSNFKNKKIDIVVATDVASRGLDIKGISHVINFSLPSDCETYVHRIGRTGRAGALGTSHSILSMNSLDDMDLISDLTSLLQRSNQEVPKEFLDITAIQRRQQMRSNNNRGGRGNGGKRNYGNNRNYGNDRNNRNRGGSGYY</sequence>
<feature type="domain" description="Helicase C-terminal" evidence="15">
    <location>
        <begin position="370"/>
        <end position="526"/>
    </location>
</feature>
<dbReference type="SMART" id="SM00490">
    <property type="entry name" value="HELICc"/>
    <property type="match status" value="1"/>
</dbReference>
<dbReference type="InterPro" id="IPR001650">
    <property type="entry name" value="Helicase_C-like"/>
</dbReference>
<evidence type="ECO:0000256" key="12">
    <source>
        <dbReference type="RuleBase" id="RU000492"/>
    </source>
</evidence>
<accession>A0AAN7YRT8</accession>
<evidence type="ECO:0000256" key="10">
    <source>
        <dbReference type="ARBA" id="ARBA00023242"/>
    </source>
</evidence>
<feature type="region of interest" description="Disordered" evidence="13">
    <location>
        <begin position="531"/>
        <end position="572"/>
    </location>
</feature>
<dbReference type="Gene3D" id="3.40.50.300">
    <property type="entry name" value="P-loop containing nucleotide triphosphate hydrolases"/>
    <property type="match status" value="2"/>
</dbReference>
<proteinExistence type="inferred from homology"/>
<dbReference type="PANTHER" id="PTHR47958">
    <property type="entry name" value="ATP-DEPENDENT RNA HELICASE DBP3"/>
    <property type="match status" value="1"/>
</dbReference>
<dbReference type="InterPro" id="IPR044742">
    <property type="entry name" value="DEAD/DEAH_RhlB"/>
</dbReference>
<name>A0AAN7YRT8_9MYCE</name>
<evidence type="ECO:0000256" key="9">
    <source>
        <dbReference type="ARBA" id="ARBA00022840"/>
    </source>
</evidence>